<dbReference type="eggNOG" id="COG3226">
    <property type="taxonomic scope" value="Bacteria"/>
</dbReference>
<dbReference type="Gene3D" id="1.10.357.10">
    <property type="entry name" value="Tetracycline Repressor, domain 2"/>
    <property type="match status" value="1"/>
</dbReference>
<protein>
    <submittedName>
        <fullName evidence="6">Regulatory protein, tetR family</fullName>
    </submittedName>
</protein>
<reference evidence="6 7" key="1">
    <citation type="submission" date="2016-10" db="EMBL/GenBank/DDBJ databases">
        <authorList>
            <person name="de Groot N.N."/>
        </authorList>
    </citation>
    <scope>NUCLEOTIDE SEQUENCE [LARGE SCALE GENOMIC DNA]</scope>
    <source>
        <strain evidence="6 7">DSM 45434</strain>
    </source>
</reference>
<evidence type="ECO:0000259" key="5">
    <source>
        <dbReference type="PROSITE" id="PS50977"/>
    </source>
</evidence>
<dbReference type="RefSeq" id="WP_019193288.1">
    <property type="nucleotide sequence ID" value="NZ_LT629765.1"/>
</dbReference>
<dbReference type="Proteomes" id="UP000182237">
    <property type="component" value="Chromosome I"/>
</dbReference>
<dbReference type="PROSITE" id="PS50977">
    <property type="entry name" value="HTH_TETR_2"/>
    <property type="match status" value="1"/>
</dbReference>
<evidence type="ECO:0000256" key="2">
    <source>
        <dbReference type="ARBA" id="ARBA00023125"/>
    </source>
</evidence>
<evidence type="ECO:0000313" key="7">
    <source>
        <dbReference type="Proteomes" id="UP000182237"/>
    </source>
</evidence>
<organism evidence="6 7">
    <name type="scientific">Corynebacterium timonense</name>
    <dbReference type="NCBI Taxonomy" id="441500"/>
    <lineage>
        <taxon>Bacteria</taxon>
        <taxon>Bacillati</taxon>
        <taxon>Actinomycetota</taxon>
        <taxon>Actinomycetes</taxon>
        <taxon>Mycobacteriales</taxon>
        <taxon>Corynebacteriaceae</taxon>
        <taxon>Corynebacterium</taxon>
    </lineage>
</organism>
<dbReference type="GO" id="GO:0003700">
    <property type="term" value="F:DNA-binding transcription factor activity"/>
    <property type="evidence" value="ECO:0007669"/>
    <property type="project" value="TreeGrafter"/>
</dbReference>
<keyword evidence="7" id="KW-1185">Reference proteome</keyword>
<feature type="DNA-binding region" description="H-T-H motif" evidence="4">
    <location>
        <begin position="37"/>
        <end position="56"/>
    </location>
</feature>
<evidence type="ECO:0000256" key="1">
    <source>
        <dbReference type="ARBA" id="ARBA00023015"/>
    </source>
</evidence>
<evidence type="ECO:0000256" key="4">
    <source>
        <dbReference type="PROSITE-ProRule" id="PRU00335"/>
    </source>
</evidence>
<evidence type="ECO:0000256" key="3">
    <source>
        <dbReference type="ARBA" id="ARBA00023163"/>
    </source>
</evidence>
<gene>
    <name evidence="6" type="ORF">SAMN04488539_0353</name>
</gene>
<dbReference type="PANTHER" id="PTHR30055">
    <property type="entry name" value="HTH-TYPE TRANSCRIPTIONAL REGULATOR RUTR"/>
    <property type="match status" value="1"/>
</dbReference>
<proteinExistence type="predicted"/>
<keyword evidence="3" id="KW-0804">Transcription</keyword>
<accession>A0A1H1LWA1</accession>
<dbReference type="PRINTS" id="PR00455">
    <property type="entry name" value="HTHTETR"/>
</dbReference>
<name>A0A1H1LWA1_9CORY</name>
<dbReference type="PANTHER" id="PTHR30055:SF234">
    <property type="entry name" value="HTH-TYPE TRANSCRIPTIONAL REGULATOR BETI"/>
    <property type="match status" value="1"/>
</dbReference>
<dbReference type="InterPro" id="IPR009057">
    <property type="entry name" value="Homeodomain-like_sf"/>
</dbReference>
<dbReference type="STRING" id="1203190.GCA_000312345_00418"/>
<dbReference type="Pfam" id="PF00440">
    <property type="entry name" value="TetR_N"/>
    <property type="match status" value="1"/>
</dbReference>
<keyword evidence="1" id="KW-0805">Transcription regulation</keyword>
<keyword evidence="2 4" id="KW-0238">DNA-binding</keyword>
<dbReference type="SUPFAM" id="SSF46689">
    <property type="entry name" value="Homeodomain-like"/>
    <property type="match status" value="1"/>
</dbReference>
<sequence length="194" mass="20768">MSNEIRGAEQARATSKRKAILDAATSLMVAGGLRRVTHRQVAAEAGVPVGSVGYYYSSREQLIDVCFSEIHMRRRAVAETVLAQATRGRSKREVAEDVIAIATAGHPEGVPGLVYSIVDAKRELEDPIRARVNEQISQAFELIDALLERSGYSNLTARGAAHALIGAGALADPQHENSHDCARAALVAALEATR</sequence>
<evidence type="ECO:0000313" key="6">
    <source>
        <dbReference type="EMBL" id="SDR78680.1"/>
    </source>
</evidence>
<dbReference type="InterPro" id="IPR050109">
    <property type="entry name" value="HTH-type_TetR-like_transc_reg"/>
</dbReference>
<dbReference type="AlphaFoldDB" id="A0A1H1LWA1"/>
<dbReference type="InterPro" id="IPR001647">
    <property type="entry name" value="HTH_TetR"/>
</dbReference>
<dbReference type="EMBL" id="LT629765">
    <property type="protein sequence ID" value="SDR78680.1"/>
    <property type="molecule type" value="Genomic_DNA"/>
</dbReference>
<dbReference type="OrthoDB" id="3474596at2"/>
<feature type="domain" description="HTH tetR-type" evidence="5">
    <location>
        <begin position="14"/>
        <end position="74"/>
    </location>
</feature>
<dbReference type="GO" id="GO:0000976">
    <property type="term" value="F:transcription cis-regulatory region binding"/>
    <property type="evidence" value="ECO:0007669"/>
    <property type="project" value="TreeGrafter"/>
</dbReference>